<organism evidence="2 3">
    <name type="scientific">Actinomadura litoris</name>
    <dbReference type="NCBI Taxonomy" id="2678616"/>
    <lineage>
        <taxon>Bacteria</taxon>
        <taxon>Bacillati</taxon>
        <taxon>Actinomycetota</taxon>
        <taxon>Actinomycetes</taxon>
        <taxon>Streptosporangiales</taxon>
        <taxon>Thermomonosporaceae</taxon>
        <taxon>Actinomadura</taxon>
    </lineage>
</organism>
<evidence type="ECO:0000256" key="1">
    <source>
        <dbReference type="SAM" id="Phobius"/>
    </source>
</evidence>
<dbReference type="InterPro" id="IPR050708">
    <property type="entry name" value="T6SS_VgrG/RHS"/>
</dbReference>
<dbReference type="Gene3D" id="2.180.10.10">
    <property type="entry name" value="RHS repeat-associated core"/>
    <property type="match status" value="2"/>
</dbReference>
<feature type="transmembrane region" description="Helical" evidence="1">
    <location>
        <begin position="1437"/>
        <end position="1464"/>
    </location>
</feature>
<accession>A0A7K1KUQ6</accession>
<dbReference type="InterPro" id="IPR022385">
    <property type="entry name" value="Rhs_assc_core"/>
</dbReference>
<evidence type="ECO:0000313" key="3">
    <source>
        <dbReference type="Proteomes" id="UP000432015"/>
    </source>
</evidence>
<dbReference type="InterPro" id="IPR028897">
    <property type="entry name" value="Tox-HDC_dom"/>
</dbReference>
<name>A0A7K1KUQ6_9ACTN</name>
<feature type="transmembrane region" description="Helical" evidence="1">
    <location>
        <begin position="1508"/>
        <end position="1529"/>
    </location>
</feature>
<reference evidence="2 3" key="1">
    <citation type="submission" date="2019-11" db="EMBL/GenBank/DDBJ databases">
        <authorList>
            <person name="Cao P."/>
        </authorList>
    </citation>
    <scope>NUCLEOTIDE SEQUENCE [LARGE SCALE GENOMIC DNA]</scope>
    <source>
        <strain evidence="2 3">NEAU-AAG5</strain>
    </source>
</reference>
<dbReference type="InterPro" id="IPR006530">
    <property type="entry name" value="YD"/>
</dbReference>
<protein>
    <recommendedName>
        <fullName evidence="4">RHS repeat-associated core domain-containing protein</fullName>
    </recommendedName>
</protein>
<dbReference type="RefSeq" id="WP_156214572.1">
    <property type="nucleotide sequence ID" value="NZ_WOFH01000001.1"/>
</dbReference>
<gene>
    <name evidence="2" type="ORF">GNZ18_03565</name>
</gene>
<dbReference type="Pfam" id="PF05593">
    <property type="entry name" value="RHS_repeat"/>
    <property type="match status" value="1"/>
</dbReference>
<evidence type="ECO:0008006" key="4">
    <source>
        <dbReference type="Google" id="ProtNLM"/>
    </source>
</evidence>
<keyword evidence="1" id="KW-0812">Transmembrane</keyword>
<keyword evidence="3" id="KW-1185">Reference proteome</keyword>
<keyword evidence="1" id="KW-0472">Membrane</keyword>
<dbReference type="InterPro" id="IPR031325">
    <property type="entry name" value="RHS_repeat"/>
</dbReference>
<proteinExistence type="predicted"/>
<dbReference type="PANTHER" id="PTHR32305">
    <property type="match status" value="1"/>
</dbReference>
<keyword evidence="1" id="KW-1133">Transmembrane helix</keyword>
<sequence length="1695" mass="185589">MDEFFTQVGNFGSAVSGGVDPRTGLYNVRIELDSLVANRGLGPSLPLTLTYSPLSSVDWGLGKGVSLGLSTCDRTGRLLSLSTGEQYKVTESAGHGTPVALNQNRLGVVKVTKEEDKGPLWYRIVHKSGDVEILEKKPQADGRWMVPVYVLTPASHGLYMTYRNLDSDDRPRLSRIQQDNTEDLLSVTYYADSESGRLVANFKVLPKGNKYQPEGYDIRLVLGKNGLLSEMRHYGRGPKVPPLVWKFTSAEVDGDWGAWITGMTMPGGMTEKVTYSTGRGHRFPLGADLKDLPYAERIVRSPGAEQPEITTSYTYSNSNFLGYVPPGGGSERNSGGKWEKDKDNLYDVVGDYEYHSTERHTDGREIKRRYNKHHLQTREETVLGQCSRAVTITYYADPGKPFDQQPAQFQLPKKQTVTWKGPGTAVSREEVTYSTFDKWGNPETLTEPDGSWTKWEYYPVVGEKDKCPPDPNGYCRLPKRITRTPPKNDPFKAPVYKAEYRYKLYEATGLIVPRVVLKEQEWQYADDKLLSRVEFAYSGATTDPEKLEFGRVTTMTETEYGPDGTAYEAVHGFAFTAEKDKDELSETHTLKTHDGRTAKRAQVRSRFTGRLRSATDAQGNTEVMTYDGLGRLLTRTANPGTDYQAEQVLDYLVGDGKAGSDPFTVTLTDARGNRSREIMDGAGRPILRQRLDRDGDGSWRTVQTLRYDGQGRLAEVSTLDYERAGQKSKETQLLETESFAYDDWDQLATVTSRAGSTRFTQVDPVRRTAKTWMKGPGLVSGSEVAEYNTRGEPIKITRHLSDGTAAGERRLERDGWGRVRSETDACGNATKFDYDPRGRLTVTTLPDDTRIRRSYAPFSPDTLITEVAVGAVPYGTQSFDGLGRLTSTASGGRTWSYAYADDASPRPSTITAPDGREDYTYVRELGNAIIKVKAVGKVPPYTLTRTLNLDRVSGLLTTSSDEMGSAVTGVARDYHPSGLLQAEHITAPYQPKYNTRASYTVGGLDQDFTGTDDTVQKISRDTYGRIKEVMDPGMKVSATYDSLGRMNAWTATDLVSGSTLTTVLTLDDFGREKNRTITSSRNAIWELTQTWQDNDLLSTRTLTRGTTKLRSETFTYNARGQVTRYQCTGAEAPRDQYGQTILEQVFTYDKYGNITACTTQFGPGNRDDATYEFKGSDRCQLTAITHTHASYPSKTELAYDKAGRLTSVRCLDKAGMELPGRRTLAYDPLGRLHEVEEVGTAGAVSTLSQYQYDPLDRLLTQKTTTTTWAFAYRDLLLASEAETVTGAGNGDGRSQGTRLLRLGQTCVAQQRGGSGGQDQPEVRLLGADGKGSVLVAAGGAQDGEHEGKEEYAYTAYGYTPQPSGGPGASLLGYDGQRTDPVLGWLHLGNGYRPYDPSLMRFTVPDSLSPFGPGGINPYAYCLGDPVNRVDPSGHLSWGAWAMIGLGVAGLILTAGVAGAAIVAAGGVAAAWSAASATALTVGALSVVGDVAAIASGALEEVAPRTSEVLGWVALAAGLPAAVRGVSALARAGYRLVRPGSGHIVPIPVRSQYNTTVDRLGPRFTPHTTQAGNKVWTTVAEVRPHHVAEAAEEAAKHGNRVRILSGAHIKDLKTGQLEGKLEFFLRDMSLAKKNVSVWDVMALTDDAGNLRSTSAELRSILQEPGTDVIMAFCYSRDLKAVREILDLKRTKIYVGP</sequence>
<dbReference type="NCBIfam" id="TIGR01643">
    <property type="entry name" value="YD_repeat_2x"/>
    <property type="match status" value="1"/>
</dbReference>
<dbReference type="NCBIfam" id="TIGR03696">
    <property type="entry name" value="Rhs_assc_core"/>
    <property type="match status" value="1"/>
</dbReference>
<dbReference type="PANTHER" id="PTHR32305:SF15">
    <property type="entry name" value="PROTEIN RHSA-RELATED"/>
    <property type="match status" value="1"/>
</dbReference>
<comment type="caution">
    <text evidence="2">The sequence shown here is derived from an EMBL/GenBank/DDBJ whole genome shotgun (WGS) entry which is preliminary data.</text>
</comment>
<evidence type="ECO:0000313" key="2">
    <source>
        <dbReference type="EMBL" id="MUN35676.1"/>
    </source>
</evidence>
<feature type="transmembrane region" description="Helical" evidence="1">
    <location>
        <begin position="1476"/>
        <end position="1496"/>
    </location>
</feature>
<dbReference type="Pfam" id="PF15656">
    <property type="entry name" value="Tox-HDC"/>
    <property type="match status" value="1"/>
</dbReference>
<dbReference type="Proteomes" id="UP000432015">
    <property type="component" value="Unassembled WGS sequence"/>
</dbReference>
<dbReference type="EMBL" id="WOFH01000001">
    <property type="protein sequence ID" value="MUN35676.1"/>
    <property type="molecule type" value="Genomic_DNA"/>
</dbReference>